<dbReference type="GO" id="GO:0006260">
    <property type="term" value="P:DNA replication"/>
    <property type="evidence" value="ECO:0007669"/>
    <property type="project" value="InterPro"/>
</dbReference>
<dbReference type="SUPFAM" id="SSF52540">
    <property type="entry name" value="P-loop containing nucleoside triphosphate hydrolases"/>
    <property type="match status" value="1"/>
</dbReference>
<proteinExistence type="predicted"/>
<reference evidence="2 3" key="1">
    <citation type="submission" date="2020-07" db="EMBL/GenBank/DDBJ databases">
        <title>Taxonomic proposal: Crassvirales, a new order of highly abundant and diverse bacterial viruses.</title>
        <authorList>
            <person name="Shkoporov A.N."/>
            <person name="Stockdale S.R."/>
            <person name="Guerin E."/>
            <person name="Ross R.P."/>
            <person name="Hill C."/>
        </authorList>
    </citation>
    <scope>NUCLEOTIDE SEQUENCE [LARGE SCALE GENOMIC DNA]</scope>
</reference>
<dbReference type="PANTHER" id="PTHR30153:SF2">
    <property type="entry name" value="REPLICATIVE DNA HELICASE"/>
    <property type="match status" value="1"/>
</dbReference>
<name>A0A7M1RTB5_9CAUD</name>
<dbReference type="GeneID" id="65131664"/>
<keyword evidence="3" id="KW-1185">Reference proteome</keyword>
<protein>
    <submittedName>
        <fullName evidence="2">DNA helicase</fullName>
    </submittedName>
</protein>
<dbReference type="RefSeq" id="YP_010113156.1">
    <property type="nucleotide sequence ID" value="NC_055900.1"/>
</dbReference>
<dbReference type="Pfam" id="PF03796">
    <property type="entry name" value="DnaB_C"/>
    <property type="match status" value="1"/>
</dbReference>
<keyword evidence="2" id="KW-0378">Hydrolase</keyword>
<evidence type="ECO:0000313" key="3">
    <source>
        <dbReference type="Proteomes" id="UP000594004"/>
    </source>
</evidence>
<feature type="domain" description="SF4 helicase" evidence="1">
    <location>
        <begin position="24"/>
        <end position="309"/>
    </location>
</feature>
<dbReference type="InterPro" id="IPR027417">
    <property type="entry name" value="P-loop_NTPase"/>
</dbReference>
<dbReference type="InterPro" id="IPR007694">
    <property type="entry name" value="DNA_helicase_DnaB-like_C"/>
</dbReference>
<evidence type="ECO:0000259" key="1">
    <source>
        <dbReference type="PROSITE" id="PS51199"/>
    </source>
</evidence>
<keyword evidence="2" id="KW-0067">ATP-binding</keyword>
<keyword evidence="2" id="KW-0347">Helicase</keyword>
<dbReference type="PANTHER" id="PTHR30153">
    <property type="entry name" value="REPLICATIVE DNA HELICASE DNAB"/>
    <property type="match status" value="1"/>
</dbReference>
<evidence type="ECO:0000313" key="2">
    <source>
        <dbReference type="EMBL" id="QOR57516.1"/>
    </source>
</evidence>
<keyword evidence="2" id="KW-0547">Nucleotide-binding</keyword>
<dbReference type="KEGG" id="vg:65131664"/>
<accession>A0A7M1RTB5</accession>
<dbReference type="Gene3D" id="3.40.50.300">
    <property type="entry name" value="P-loop containing nucleotide triphosphate hydrolases"/>
    <property type="match status" value="1"/>
</dbReference>
<dbReference type="GO" id="GO:0003678">
    <property type="term" value="F:DNA helicase activity"/>
    <property type="evidence" value="ECO:0007669"/>
    <property type="project" value="InterPro"/>
</dbReference>
<dbReference type="PROSITE" id="PS51199">
    <property type="entry name" value="SF4_HELICASE"/>
    <property type="match status" value="1"/>
</dbReference>
<dbReference type="Proteomes" id="UP000594004">
    <property type="component" value="Segment"/>
</dbReference>
<dbReference type="EMBL" id="MT774407">
    <property type="protein sequence ID" value="QOR57516.1"/>
    <property type="molecule type" value="Genomic_DNA"/>
</dbReference>
<sequence length="317" mass="36067">MEKIQFKPISSVVDESVQYIKDRKEKKITSLKTGWKKFNFATGGIEPNMIFTIAGISGSGKSSFANTLIFDLIDLNPNQKIKVLYFSFEMVGYRNVGRAISNRVRKTVSELYSGKETLEDETFEKALSEAEVLKKYPIYFVDTPLSVEQMEQAIDEFHDSIDKDTWLIVVLDHVLLVNGDGGERAVIIDLQKMFIRKKKLSNTSIIQLSQMNRNIEAPDRINNPSSHFPMRSDLAASDAIFQASDFVIAIHRPELLNLAIYGVKRLPVKDKVYLHFLKVRDGEPCILEFNNELKYGNLIETESTTSEQKVVFNNKIG</sequence>
<organism evidence="2 3">
    <name type="scientific">uncultured phage cr125_1</name>
    <dbReference type="NCBI Taxonomy" id="2772091"/>
    <lineage>
        <taxon>Viruses</taxon>
        <taxon>Duplodnaviria</taxon>
        <taxon>Heunggongvirae</taxon>
        <taxon>Uroviricota</taxon>
        <taxon>Caudoviricetes</taxon>
        <taxon>Crassvirales</taxon>
        <taxon>Suoliviridae</taxon>
        <taxon>Uncouvirinae</taxon>
        <taxon>Aurodevirus</taxon>
        <taxon>Aurodevirus hominis</taxon>
    </lineage>
</organism>
<dbReference type="GO" id="GO:0005524">
    <property type="term" value="F:ATP binding"/>
    <property type="evidence" value="ECO:0007669"/>
    <property type="project" value="InterPro"/>
</dbReference>